<evidence type="ECO:0000313" key="5">
    <source>
        <dbReference type="EMBL" id="GGD16073.1"/>
    </source>
</evidence>
<dbReference type="Proteomes" id="UP000642571">
    <property type="component" value="Unassembled WGS sequence"/>
</dbReference>
<dbReference type="GO" id="GO:0005524">
    <property type="term" value="F:ATP binding"/>
    <property type="evidence" value="ECO:0007669"/>
    <property type="project" value="UniProtKB-KW"/>
</dbReference>
<dbReference type="InterPro" id="IPR027417">
    <property type="entry name" value="P-loop_NTPase"/>
</dbReference>
<evidence type="ECO:0000259" key="4">
    <source>
        <dbReference type="PROSITE" id="PS50893"/>
    </source>
</evidence>
<evidence type="ECO:0000256" key="1">
    <source>
        <dbReference type="ARBA" id="ARBA00022448"/>
    </source>
</evidence>
<accession>A0ABQ1Q8I6</accession>
<reference evidence="6" key="1">
    <citation type="journal article" date="2019" name="Int. J. Syst. Evol. Microbiol.">
        <title>The Global Catalogue of Microorganisms (GCM) 10K type strain sequencing project: providing services to taxonomists for standard genome sequencing and annotation.</title>
        <authorList>
            <consortium name="The Broad Institute Genomics Platform"/>
            <consortium name="The Broad Institute Genome Sequencing Center for Infectious Disease"/>
            <person name="Wu L."/>
            <person name="Ma J."/>
        </authorList>
    </citation>
    <scope>NUCLEOTIDE SEQUENCE [LARGE SCALE GENOMIC DNA]</scope>
    <source>
        <strain evidence="6">CGMCC 1.15353</strain>
    </source>
</reference>
<dbReference type="Pfam" id="PF00005">
    <property type="entry name" value="ABC_tran"/>
    <property type="match status" value="1"/>
</dbReference>
<dbReference type="EMBL" id="BMIN01000010">
    <property type="protein sequence ID" value="GGD16073.1"/>
    <property type="molecule type" value="Genomic_DNA"/>
</dbReference>
<organism evidence="5 6">
    <name type="scientific">Pontibacillus salipaludis</name>
    <dbReference type="NCBI Taxonomy" id="1697394"/>
    <lineage>
        <taxon>Bacteria</taxon>
        <taxon>Bacillati</taxon>
        <taxon>Bacillota</taxon>
        <taxon>Bacilli</taxon>
        <taxon>Bacillales</taxon>
        <taxon>Bacillaceae</taxon>
        <taxon>Pontibacillus</taxon>
    </lineage>
</organism>
<gene>
    <name evidence="5" type="ORF">GCM10011389_24740</name>
</gene>
<dbReference type="InterPro" id="IPR051782">
    <property type="entry name" value="ABC_Transporter_VariousFunc"/>
</dbReference>
<dbReference type="InterPro" id="IPR003439">
    <property type="entry name" value="ABC_transporter-like_ATP-bd"/>
</dbReference>
<dbReference type="PROSITE" id="PS50893">
    <property type="entry name" value="ABC_TRANSPORTER_2"/>
    <property type="match status" value="1"/>
</dbReference>
<feature type="domain" description="ABC transporter" evidence="4">
    <location>
        <begin position="2"/>
        <end position="230"/>
    </location>
</feature>
<dbReference type="PANTHER" id="PTHR42939">
    <property type="entry name" value="ABC TRANSPORTER ATP-BINDING PROTEIN ALBC-RELATED"/>
    <property type="match status" value="1"/>
</dbReference>
<evidence type="ECO:0000256" key="2">
    <source>
        <dbReference type="ARBA" id="ARBA00022741"/>
    </source>
</evidence>
<dbReference type="RefSeq" id="WP_188654189.1">
    <property type="nucleotide sequence ID" value="NZ_BMIN01000010.1"/>
</dbReference>
<dbReference type="CDD" id="cd03230">
    <property type="entry name" value="ABC_DR_subfamily_A"/>
    <property type="match status" value="1"/>
</dbReference>
<proteinExistence type="predicted"/>
<name>A0ABQ1Q8I6_9BACI</name>
<dbReference type="Gene3D" id="3.40.50.300">
    <property type="entry name" value="P-loop containing nucleotide triphosphate hydrolases"/>
    <property type="match status" value="1"/>
</dbReference>
<keyword evidence="2" id="KW-0547">Nucleotide-binding</keyword>
<keyword evidence="1" id="KW-0813">Transport</keyword>
<dbReference type="InterPro" id="IPR017871">
    <property type="entry name" value="ABC_transporter-like_CS"/>
</dbReference>
<evidence type="ECO:0000313" key="6">
    <source>
        <dbReference type="Proteomes" id="UP000642571"/>
    </source>
</evidence>
<dbReference type="InterPro" id="IPR003593">
    <property type="entry name" value="AAA+_ATPase"/>
</dbReference>
<evidence type="ECO:0000256" key="3">
    <source>
        <dbReference type="ARBA" id="ARBA00022840"/>
    </source>
</evidence>
<dbReference type="PANTHER" id="PTHR42939:SF1">
    <property type="entry name" value="ABC TRANSPORTER ATP-BINDING PROTEIN ALBC-RELATED"/>
    <property type="match status" value="1"/>
</dbReference>
<protein>
    <submittedName>
        <fullName evidence="5">ABC transporter ATP-binding protein</fullName>
    </submittedName>
</protein>
<keyword evidence="6" id="KW-1185">Reference proteome</keyword>
<sequence length="241" mass="27702">MIQFHDVSKRYKRKSVLNPFSLTVKEGSAVGIIGPNGAGKSTFLKLVASLERPSNGTVSFFGESYEKAIRRVRAEIGYVPQEIALYEELTVKEQLSFWRKIEPVEVDEAFLNEMIQTLRLNEVWDQRIDRLSGGWKRKVNICVGMLKNPSICLLDEPTAGVDLAAKEDIIGWLRKLHQEGRTLLYISHDWYELKQLSDEYMVFASGKPVFQGSERRLLEEKSNLMNSYKGDHELTRILQYV</sequence>
<keyword evidence="3 5" id="KW-0067">ATP-binding</keyword>
<dbReference type="SMART" id="SM00382">
    <property type="entry name" value="AAA"/>
    <property type="match status" value="1"/>
</dbReference>
<comment type="caution">
    <text evidence="5">The sequence shown here is derived from an EMBL/GenBank/DDBJ whole genome shotgun (WGS) entry which is preliminary data.</text>
</comment>
<dbReference type="PROSITE" id="PS00211">
    <property type="entry name" value="ABC_TRANSPORTER_1"/>
    <property type="match status" value="1"/>
</dbReference>
<dbReference type="SUPFAM" id="SSF52540">
    <property type="entry name" value="P-loop containing nucleoside triphosphate hydrolases"/>
    <property type="match status" value="1"/>
</dbReference>